<protein>
    <submittedName>
        <fullName evidence="1">Uncharacterized protein</fullName>
    </submittedName>
</protein>
<dbReference type="InterPro" id="IPR018626">
    <property type="entry name" value="LCHN/Anr2"/>
</dbReference>
<keyword evidence="2" id="KW-1185">Reference proteome</keyword>
<organism evidence="1 2">
    <name type="scientific">Hanseniaspora opuntiae</name>
    <dbReference type="NCBI Taxonomy" id="211096"/>
    <lineage>
        <taxon>Eukaryota</taxon>
        <taxon>Fungi</taxon>
        <taxon>Dikarya</taxon>
        <taxon>Ascomycota</taxon>
        <taxon>Saccharomycotina</taxon>
        <taxon>Saccharomycetes</taxon>
        <taxon>Saccharomycodales</taxon>
        <taxon>Saccharomycodaceae</taxon>
        <taxon>Hanseniaspora</taxon>
    </lineage>
</organism>
<gene>
    <name evidence="1" type="ORF">AWRI3578_g443</name>
</gene>
<dbReference type="PANTHER" id="PTHR28153">
    <property type="entry name" value="PROTEIN, PUTATIVE-RELATED"/>
    <property type="match status" value="1"/>
</dbReference>
<dbReference type="Pfam" id="PF09804">
    <property type="entry name" value="DENND11"/>
    <property type="match status" value="1"/>
</dbReference>
<dbReference type="Proteomes" id="UP000095605">
    <property type="component" value="Unassembled WGS sequence"/>
</dbReference>
<dbReference type="EMBL" id="LPNL01000002">
    <property type="protein sequence ID" value="OEJ91191.1"/>
    <property type="molecule type" value="Genomic_DNA"/>
</dbReference>
<dbReference type="PANTHER" id="PTHR28153:SF1">
    <property type="entry name" value="DUF4484 DOMAIN-CONTAINING PROTEIN"/>
    <property type="match status" value="1"/>
</dbReference>
<sequence>MNLKIEGSYLCQFDTTQGNSLLQYQPYNDSKSSFTDLEYLSLPSGLHDIAEAKDIVKFQILDDKKDKFFSIARLYNNSKSIINDLNDLSASIDRNKVKIFSVGLIFKLDSKTDTDLLEYQESVIKIIDISYEKFSQGNINPDTLLSHLKNDLTNVEKRLTWKEPFQILKDIDCFIFPLWKSLMLKKSILIINNDSKSVSFDELNRLVEYLKTISNCIDYSLVYNCSLSNFESVLSFSRHKYIAYTTDLILKDTVDNYQVVLELGKNGKIQLLDNNNKPLHATYIEGLKLISKYKNDFNKFDSKGKSQKIIDFVYLLFTFNTMKPAYYKFVNMAVDIPLQAPLEPKRFEKWLSSLDSGIESLIKTSNAKVLILKPSDVLMLGFDGFNQNDLLFLKEYITKIKYADQVEKVVFKNFDINLFI</sequence>
<reference evidence="2" key="1">
    <citation type="journal article" date="2016" name="Genome Announc.">
        <title>Genome sequences of three species of Hanseniaspora isolated from spontaneous wine fermentations.</title>
        <authorList>
            <person name="Sternes P.R."/>
            <person name="Lee D."/>
            <person name="Kutyna D.R."/>
            <person name="Borneman A.R."/>
        </authorList>
    </citation>
    <scope>NUCLEOTIDE SEQUENCE [LARGE SCALE GENOMIC DNA]</scope>
    <source>
        <strain evidence="2">AWRI3578</strain>
    </source>
</reference>
<name>A0A1E5RW80_9ASCO</name>
<proteinExistence type="predicted"/>
<dbReference type="InterPro" id="IPR053056">
    <property type="entry name" value="Lipid_Metab_Assoc_Protein"/>
</dbReference>
<dbReference type="GO" id="GO:0005811">
    <property type="term" value="C:lipid droplet"/>
    <property type="evidence" value="ECO:0007669"/>
    <property type="project" value="TreeGrafter"/>
</dbReference>
<dbReference type="AlphaFoldDB" id="A0A1E5RW80"/>
<dbReference type="OrthoDB" id="2152680at2759"/>
<comment type="caution">
    <text evidence="1">The sequence shown here is derived from an EMBL/GenBank/DDBJ whole genome shotgun (WGS) entry which is preliminary data.</text>
</comment>
<accession>A0A1E5RW80</accession>
<evidence type="ECO:0000313" key="1">
    <source>
        <dbReference type="EMBL" id="OEJ91191.1"/>
    </source>
</evidence>
<evidence type="ECO:0000313" key="2">
    <source>
        <dbReference type="Proteomes" id="UP000095605"/>
    </source>
</evidence>